<comment type="caution">
    <text evidence="7">The sequence shown here is derived from an EMBL/GenBank/DDBJ whole genome shotgun (WGS) entry which is preliminary data.</text>
</comment>
<dbReference type="InterPro" id="IPR001254">
    <property type="entry name" value="Trypsin_dom"/>
</dbReference>
<dbReference type="PANTHER" id="PTHR24276">
    <property type="entry name" value="POLYSERASE-RELATED"/>
    <property type="match status" value="1"/>
</dbReference>
<keyword evidence="2" id="KW-0378">Hydrolase</keyword>
<keyword evidence="3" id="KW-1015">Disulfide bond</keyword>
<dbReference type="InterPro" id="IPR009003">
    <property type="entry name" value="Peptidase_S1_PA"/>
</dbReference>
<evidence type="ECO:0008006" key="9">
    <source>
        <dbReference type="Google" id="ProtNLM"/>
    </source>
</evidence>
<gene>
    <name evidence="7" type="ORF">Afil01_27110</name>
</gene>
<dbReference type="InterPro" id="IPR043504">
    <property type="entry name" value="Peptidase_S1_PA_chymotrypsin"/>
</dbReference>
<dbReference type="PROSITE" id="PS50240">
    <property type="entry name" value="TRYPSIN_DOM"/>
    <property type="match status" value="1"/>
</dbReference>
<dbReference type="Pfam" id="PF00089">
    <property type="entry name" value="Trypsin"/>
    <property type="match status" value="1"/>
</dbReference>
<dbReference type="Gene3D" id="2.60.120.260">
    <property type="entry name" value="Galactose-binding domain-like"/>
    <property type="match status" value="1"/>
</dbReference>
<keyword evidence="4" id="KW-0732">Signal</keyword>
<feature type="chain" id="PRO_5040891138" description="Secreted trypsin-like serine protease" evidence="4">
    <location>
        <begin position="24"/>
        <end position="393"/>
    </location>
</feature>
<feature type="domain" description="P/Homo B" evidence="6">
    <location>
        <begin position="272"/>
        <end position="393"/>
    </location>
</feature>
<proteinExistence type="predicted"/>
<evidence type="ECO:0000256" key="2">
    <source>
        <dbReference type="ARBA" id="ARBA00022801"/>
    </source>
</evidence>
<dbReference type="PROSITE" id="PS51829">
    <property type="entry name" value="P_HOMO_B"/>
    <property type="match status" value="1"/>
</dbReference>
<organism evidence="7 8">
    <name type="scientific">Actinorhabdospora filicis</name>
    <dbReference type="NCBI Taxonomy" id="1785913"/>
    <lineage>
        <taxon>Bacteria</taxon>
        <taxon>Bacillati</taxon>
        <taxon>Actinomycetota</taxon>
        <taxon>Actinomycetes</taxon>
        <taxon>Micromonosporales</taxon>
        <taxon>Micromonosporaceae</taxon>
        <taxon>Actinorhabdospora</taxon>
    </lineage>
</organism>
<dbReference type="SUPFAM" id="SSF50494">
    <property type="entry name" value="Trypsin-like serine proteases"/>
    <property type="match status" value="1"/>
</dbReference>
<dbReference type="SMART" id="SM00020">
    <property type="entry name" value="Tryp_SPc"/>
    <property type="match status" value="1"/>
</dbReference>
<sequence>MRRALVAAGALLAALVPAGTALADGTAVTPESQYTSPAQSPGIIGGKPATVAAHPYVIVGTREGGPRPQGASCTGSVAAPRKIVIAAHCADAEGKKRFLYGLDNFGDATGGTWLEVVEYKKHPNYTSFQNGWDVAVVTVDRDIPVPAGYRYPRIAGSADTGLVTVGTTTHFAGYGRVALDENYSSELKQADFPIVDPSGCRGFLPSFDERYHLCTGYSDGHDGICQGDSGGGLLVNGVIVGVASFVRTGCNSYGGFGKLAGPMGDWAINEVGQTPTPTCSPVTSGTDVAIPDKGEAVNGELTVSGCAGSATATAKVEVHIVHTWRGDLVIDLLAPDGTAYPLKGSSPGDGAANVDTTYTVNLSAETANGTWRLRIRDVYSFDTGRLDAWTLTP</sequence>
<evidence type="ECO:0000313" key="7">
    <source>
        <dbReference type="EMBL" id="GLZ77904.1"/>
    </source>
</evidence>
<evidence type="ECO:0000256" key="4">
    <source>
        <dbReference type="SAM" id="SignalP"/>
    </source>
</evidence>
<dbReference type="PANTHER" id="PTHR24276:SF98">
    <property type="entry name" value="FI18310P1-RELATED"/>
    <property type="match status" value="1"/>
</dbReference>
<dbReference type="GO" id="GO:0006508">
    <property type="term" value="P:proteolysis"/>
    <property type="evidence" value="ECO:0007669"/>
    <property type="project" value="UniProtKB-KW"/>
</dbReference>
<dbReference type="InterPro" id="IPR002884">
    <property type="entry name" value="P_dom"/>
</dbReference>
<evidence type="ECO:0000259" key="6">
    <source>
        <dbReference type="PROSITE" id="PS51829"/>
    </source>
</evidence>
<keyword evidence="1" id="KW-0645">Protease</keyword>
<dbReference type="GO" id="GO:0004252">
    <property type="term" value="F:serine-type endopeptidase activity"/>
    <property type="evidence" value="ECO:0007669"/>
    <property type="project" value="InterPro"/>
</dbReference>
<accession>A0A9W6SLG2</accession>
<dbReference type="InterPro" id="IPR008979">
    <property type="entry name" value="Galactose-bd-like_sf"/>
</dbReference>
<evidence type="ECO:0000259" key="5">
    <source>
        <dbReference type="PROSITE" id="PS50240"/>
    </source>
</evidence>
<evidence type="ECO:0000256" key="3">
    <source>
        <dbReference type="ARBA" id="ARBA00023157"/>
    </source>
</evidence>
<feature type="signal peptide" evidence="4">
    <location>
        <begin position="1"/>
        <end position="23"/>
    </location>
</feature>
<dbReference type="Pfam" id="PF01483">
    <property type="entry name" value="P_proprotein"/>
    <property type="match status" value="1"/>
</dbReference>
<evidence type="ECO:0000313" key="8">
    <source>
        <dbReference type="Proteomes" id="UP001165079"/>
    </source>
</evidence>
<dbReference type="AlphaFoldDB" id="A0A9W6SLG2"/>
<keyword evidence="8" id="KW-1185">Reference proteome</keyword>
<dbReference type="InterPro" id="IPR050430">
    <property type="entry name" value="Peptidase_S1"/>
</dbReference>
<name>A0A9W6SLG2_9ACTN</name>
<evidence type="ECO:0000256" key="1">
    <source>
        <dbReference type="ARBA" id="ARBA00022670"/>
    </source>
</evidence>
<reference evidence="7" key="1">
    <citation type="submission" date="2023-03" db="EMBL/GenBank/DDBJ databases">
        <title>Actinorhabdospora filicis NBRC 111898.</title>
        <authorList>
            <person name="Ichikawa N."/>
            <person name="Sato H."/>
            <person name="Tonouchi N."/>
        </authorList>
    </citation>
    <scope>NUCLEOTIDE SEQUENCE</scope>
    <source>
        <strain evidence="7">NBRC 111898</strain>
    </source>
</reference>
<dbReference type="EMBL" id="BSTX01000002">
    <property type="protein sequence ID" value="GLZ77904.1"/>
    <property type="molecule type" value="Genomic_DNA"/>
</dbReference>
<dbReference type="Gene3D" id="2.40.10.10">
    <property type="entry name" value="Trypsin-like serine proteases"/>
    <property type="match status" value="1"/>
</dbReference>
<dbReference type="RefSeq" id="WP_349497689.1">
    <property type="nucleotide sequence ID" value="NZ_BSTX01000002.1"/>
</dbReference>
<dbReference type="SUPFAM" id="SSF49785">
    <property type="entry name" value="Galactose-binding domain-like"/>
    <property type="match status" value="1"/>
</dbReference>
<dbReference type="Proteomes" id="UP001165079">
    <property type="component" value="Unassembled WGS sequence"/>
</dbReference>
<feature type="domain" description="Peptidase S1" evidence="5">
    <location>
        <begin position="43"/>
        <end position="272"/>
    </location>
</feature>
<protein>
    <recommendedName>
        <fullName evidence="9">Secreted trypsin-like serine protease</fullName>
    </recommendedName>
</protein>